<proteinExistence type="predicted"/>
<dbReference type="EMBL" id="SDOX01000170">
    <property type="protein sequence ID" value="TFJ80349.1"/>
    <property type="molecule type" value="Genomic_DNA"/>
</dbReference>
<dbReference type="AlphaFoldDB" id="A0A4D9CUL1"/>
<dbReference type="Proteomes" id="UP000355283">
    <property type="component" value="Unassembled WGS sequence"/>
</dbReference>
<evidence type="ECO:0000313" key="3">
    <source>
        <dbReference type="Proteomes" id="UP000355283"/>
    </source>
</evidence>
<reference evidence="2 3" key="1">
    <citation type="submission" date="2019-01" db="EMBL/GenBank/DDBJ databases">
        <title>Nuclear Genome Assembly of the Microalgal Biofuel strain Nannochloropsis salina CCMP1776.</title>
        <authorList>
            <person name="Hovde B."/>
        </authorList>
    </citation>
    <scope>NUCLEOTIDE SEQUENCE [LARGE SCALE GENOMIC DNA]</scope>
    <source>
        <strain evidence="2 3">CCMP1776</strain>
    </source>
</reference>
<protein>
    <submittedName>
        <fullName evidence="2">Uncharacterized protein</fullName>
    </submittedName>
</protein>
<name>A0A4D9CUL1_9STRA</name>
<evidence type="ECO:0000313" key="2">
    <source>
        <dbReference type="EMBL" id="TFJ80349.1"/>
    </source>
</evidence>
<feature type="region of interest" description="Disordered" evidence="1">
    <location>
        <begin position="58"/>
        <end position="137"/>
    </location>
</feature>
<feature type="compositionally biased region" description="Low complexity" evidence="1">
    <location>
        <begin position="58"/>
        <end position="72"/>
    </location>
</feature>
<feature type="region of interest" description="Disordered" evidence="1">
    <location>
        <begin position="151"/>
        <end position="254"/>
    </location>
</feature>
<feature type="compositionally biased region" description="Basic and acidic residues" evidence="1">
    <location>
        <begin position="224"/>
        <end position="254"/>
    </location>
</feature>
<keyword evidence="3" id="KW-1185">Reference proteome</keyword>
<feature type="compositionally biased region" description="Basic residues" evidence="1">
    <location>
        <begin position="199"/>
        <end position="216"/>
    </location>
</feature>
<sequence>MPVLFPSSSFSPSSHPVGLFFFSSPFPPPIFHSGLQEDPEASNACTYLKAIREKLASLPPSSFLPSSSLPREGAGRGEGDGGQSGQGGTAERPISRQKTHSPDSFVARQSHGPQRPRPTLCEDVDEEELQQRVPEEDEYLQSAIGRLEKLIAGEGALDSQGRTGGGRWGKKAHRSHKDGGRKKKARKKRKEEREEGEKKKKKSGKGKEKRKKKKRRGEGEDEGKEEREGKESGKRREEEYSEKKKRRREEMEKG</sequence>
<gene>
    <name evidence="2" type="ORF">NSK_008315</name>
</gene>
<organism evidence="2 3">
    <name type="scientific">Nannochloropsis salina CCMP1776</name>
    <dbReference type="NCBI Taxonomy" id="1027361"/>
    <lineage>
        <taxon>Eukaryota</taxon>
        <taxon>Sar</taxon>
        <taxon>Stramenopiles</taxon>
        <taxon>Ochrophyta</taxon>
        <taxon>Eustigmatophyceae</taxon>
        <taxon>Eustigmatales</taxon>
        <taxon>Monodopsidaceae</taxon>
        <taxon>Microchloropsis</taxon>
        <taxon>Microchloropsis salina</taxon>
    </lineage>
</organism>
<feature type="compositionally biased region" description="Basic residues" evidence="1">
    <location>
        <begin position="168"/>
        <end position="190"/>
    </location>
</feature>
<evidence type="ECO:0000256" key="1">
    <source>
        <dbReference type="SAM" id="MobiDB-lite"/>
    </source>
</evidence>
<accession>A0A4D9CUL1</accession>
<comment type="caution">
    <text evidence="2">The sequence shown here is derived from an EMBL/GenBank/DDBJ whole genome shotgun (WGS) entry which is preliminary data.</text>
</comment>